<reference evidence="2" key="1">
    <citation type="submission" date="2017-03" db="EMBL/GenBank/DDBJ databases">
        <title>Phytopthora megakarya and P. palmivora, two closely related causual agents of cacao black pod achieved similar genome size and gene model numbers by different mechanisms.</title>
        <authorList>
            <person name="Ali S."/>
            <person name="Shao J."/>
            <person name="Larry D.J."/>
            <person name="Kronmiller B."/>
            <person name="Shen D."/>
            <person name="Strem M.D."/>
            <person name="Melnick R.L."/>
            <person name="Guiltinan M.J."/>
            <person name="Tyler B.M."/>
            <person name="Meinhardt L.W."/>
            <person name="Bailey B.A."/>
        </authorList>
    </citation>
    <scope>NUCLEOTIDE SEQUENCE [LARGE SCALE GENOMIC DNA]</scope>
    <source>
        <strain evidence="2">zdho120</strain>
    </source>
</reference>
<proteinExistence type="predicted"/>
<evidence type="ECO:0000313" key="1">
    <source>
        <dbReference type="EMBL" id="OWY99182.1"/>
    </source>
</evidence>
<keyword evidence="2" id="KW-1185">Reference proteome</keyword>
<evidence type="ECO:0000313" key="2">
    <source>
        <dbReference type="Proteomes" id="UP000198211"/>
    </source>
</evidence>
<dbReference type="EMBL" id="NBNE01008720">
    <property type="protein sequence ID" value="OWY99182.1"/>
    <property type="molecule type" value="Genomic_DNA"/>
</dbReference>
<protein>
    <submittedName>
        <fullName evidence="1">Uncharacterized protein</fullName>
    </submittedName>
</protein>
<dbReference type="AlphaFoldDB" id="A0A225V1N0"/>
<sequence length="87" mass="9662">MDLTKNVAYQNLTKHIGIRYQYIRKKVINDPGGGRDDTSWMTERAISGNRLAFTFDELYFAGEAAVLCTFSDASLGGLSVVPTQVRT</sequence>
<name>A0A225V1N0_9STRA</name>
<organism evidence="1 2">
    <name type="scientific">Phytophthora megakarya</name>
    <dbReference type="NCBI Taxonomy" id="4795"/>
    <lineage>
        <taxon>Eukaryota</taxon>
        <taxon>Sar</taxon>
        <taxon>Stramenopiles</taxon>
        <taxon>Oomycota</taxon>
        <taxon>Peronosporomycetes</taxon>
        <taxon>Peronosporales</taxon>
        <taxon>Peronosporaceae</taxon>
        <taxon>Phytophthora</taxon>
    </lineage>
</organism>
<accession>A0A225V1N0</accession>
<dbReference type="Proteomes" id="UP000198211">
    <property type="component" value="Unassembled WGS sequence"/>
</dbReference>
<comment type="caution">
    <text evidence="1">The sequence shown here is derived from an EMBL/GenBank/DDBJ whole genome shotgun (WGS) entry which is preliminary data.</text>
</comment>
<gene>
    <name evidence="1" type="ORF">PHMEG_00029867</name>
</gene>